<dbReference type="InterPro" id="IPR013785">
    <property type="entry name" value="Aldolase_TIM"/>
</dbReference>
<dbReference type="PIRSF" id="PIRSF003314">
    <property type="entry name" value="IPP_isomerase"/>
    <property type="match status" value="1"/>
</dbReference>
<evidence type="ECO:0000259" key="12">
    <source>
        <dbReference type="Pfam" id="PF01070"/>
    </source>
</evidence>
<evidence type="ECO:0000256" key="8">
    <source>
        <dbReference type="ARBA" id="ARBA00023229"/>
    </source>
</evidence>
<comment type="cofactor">
    <cofactor evidence="11">
        <name>Mg(2+)</name>
        <dbReference type="ChEBI" id="CHEBI:18420"/>
    </cofactor>
</comment>
<feature type="binding site" evidence="11">
    <location>
        <begin position="69"/>
        <end position="71"/>
    </location>
    <ligand>
        <name>FMN</name>
        <dbReference type="ChEBI" id="CHEBI:58210"/>
    </ligand>
</feature>
<feature type="binding site" evidence="11">
    <location>
        <position position="162"/>
    </location>
    <ligand>
        <name>substrate</name>
    </ligand>
</feature>
<feature type="binding site" evidence="11">
    <location>
        <begin position="99"/>
        <end position="101"/>
    </location>
    <ligand>
        <name>substrate</name>
    </ligand>
</feature>
<evidence type="ECO:0000256" key="4">
    <source>
        <dbReference type="ARBA" id="ARBA00022643"/>
    </source>
</evidence>
<feature type="binding site" evidence="11">
    <location>
        <position position="224"/>
    </location>
    <ligand>
        <name>FMN</name>
        <dbReference type="ChEBI" id="CHEBI:58210"/>
    </ligand>
</feature>
<dbReference type="InterPro" id="IPR000262">
    <property type="entry name" value="FMN-dep_DH"/>
</dbReference>
<feature type="binding site" evidence="11">
    <location>
        <begin position="11"/>
        <end position="12"/>
    </location>
    <ligand>
        <name>substrate</name>
    </ligand>
</feature>
<dbReference type="NCBIfam" id="TIGR02151">
    <property type="entry name" value="IPP_isom_2"/>
    <property type="match status" value="1"/>
</dbReference>
<evidence type="ECO:0000256" key="2">
    <source>
        <dbReference type="ARBA" id="ARBA00022490"/>
    </source>
</evidence>
<feature type="binding site" evidence="11">
    <location>
        <position position="128"/>
    </location>
    <ligand>
        <name>FMN</name>
        <dbReference type="ChEBI" id="CHEBI:58210"/>
    </ligand>
</feature>
<dbReference type="GO" id="GO:0005737">
    <property type="term" value="C:cytoplasm"/>
    <property type="evidence" value="ECO:0007669"/>
    <property type="project" value="UniProtKB-SubCell"/>
</dbReference>
<dbReference type="GO" id="GO:0008299">
    <property type="term" value="P:isoprenoid biosynthetic process"/>
    <property type="evidence" value="ECO:0007669"/>
    <property type="project" value="UniProtKB-UniRule"/>
</dbReference>
<comment type="subunit">
    <text evidence="10 11">Homooctamer. Dimer of tetramers.</text>
</comment>
<feature type="binding site" evidence="11">
    <location>
        <position position="99"/>
    </location>
    <ligand>
        <name>FMN</name>
        <dbReference type="ChEBI" id="CHEBI:58210"/>
    </ligand>
</feature>
<dbReference type="AlphaFoldDB" id="A0AAX1EFD5"/>
<evidence type="ECO:0000256" key="7">
    <source>
        <dbReference type="ARBA" id="ARBA00022857"/>
    </source>
</evidence>
<dbReference type="InterPro" id="IPR011179">
    <property type="entry name" value="IPdP_isomerase"/>
</dbReference>
<feature type="domain" description="FMN-dependent dehydrogenase" evidence="12">
    <location>
        <begin position="176"/>
        <end position="339"/>
    </location>
</feature>
<keyword evidence="6 11" id="KW-0460">Magnesium</keyword>
<comment type="function">
    <text evidence="11">Involved in the biosynthesis of isoprenoids. Catalyzes the 1,3-allylic rearrangement of the homoallylic substrate isopentenyl (IPP) to its allylic isomer, dimethylallyl diphosphate (DMAPP).</text>
</comment>
<feature type="binding site" evidence="11">
    <location>
        <position position="68"/>
    </location>
    <ligand>
        <name>FMN</name>
        <dbReference type="ChEBI" id="CHEBI:58210"/>
    </ligand>
</feature>
<evidence type="ECO:0000256" key="3">
    <source>
        <dbReference type="ARBA" id="ARBA00022630"/>
    </source>
</evidence>
<protein>
    <recommendedName>
        <fullName evidence="11">Isopentenyl-diphosphate delta-isomerase</fullName>
        <shortName evidence="11">IPP isomerase</shortName>
        <ecNumber evidence="11">5.3.3.2</ecNumber>
    </recommendedName>
    <alternativeName>
        <fullName evidence="11">Isopentenyl diphosphate:dimethylallyl diphosphate isomerase</fullName>
    </alternativeName>
    <alternativeName>
        <fullName evidence="11">Isopentenyl pyrophosphate isomerase</fullName>
    </alternativeName>
    <alternativeName>
        <fullName evidence="11">Type 2 isopentenyl diphosphate isomerase</fullName>
        <shortName evidence="11">IDI-2</shortName>
    </alternativeName>
</protein>
<feature type="binding site" evidence="11">
    <location>
        <position position="194"/>
    </location>
    <ligand>
        <name>FMN</name>
        <dbReference type="ChEBI" id="CHEBI:58210"/>
    </ligand>
</feature>
<comment type="subcellular location">
    <subcellularLocation>
        <location evidence="11">Cytoplasm</location>
    </subcellularLocation>
</comment>
<keyword evidence="3 11" id="KW-0285">Flavoprotein</keyword>
<dbReference type="Gene3D" id="3.20.20.70">
    <property type="entry name" value="Aldolase class I"/>
    <property type="match status" value="1"/>
</dbReference>
<evidence type="ECO:0000256" key="9">
    <source>
        <dbReference type="ARBA" id="ARBA00023235"/>
    </source>
</evidence>
<accession>A0AAX1EFD5</accession>
<evidence type="ECO:0000256" key="5">
    <source>
        <dbReference type="ARBA" id="ARBA00022723"/>
    </source>
</evidence>
<dbReference type="PANTHER" id="PTHR43665:SF1">
    <property type="entry name" value="ISOPENTENYL-DIPHOSPHATE DELTA-ISOMERASE"/>
    <property type="match status" value="1"/>
</dbReference>
<evidence type="ECO:0000256" key="1">
    <source>
        <dbReference type="ARBA" id="ARBA00001917"/>
    </source>
</evidence>
<dbReference type="GO" id="GO:0010181">
    <property type="term" value="F:FMN binding"/>
    <property type="evidence" value="ECO:0007669"/>
    <property type="project" value="UniProtKB-UniRule"/>
</dbReference>
<keyword evidence="2 11" id="KW-0963">Cytoplasm</keyword>
<dbReference type="GO" id="GO:0004452">
    <property type="term" value="F:isopentenyl-diphosphate delta-isomerase activity"/>
    <property type="evidence" value="ECO:0007669"/>
    <property type="project" value="UniProtKB-UniRule"/>
</dbReference>
<feature type="binding site" evidence="11">
    <location>
        <position position="163"/>
    </location>
    <ligand>
        <name>Mg(2+)</name>
        <dbReference type="ChEBI" id="CHEBI:18420"/>
    </ligand>
</feature>
<dbReference type="GO" id="GO:0000287">
    <property type="term" value="F:magnesium ion binding"/>
    <property type="evidence" value="ECO:0007669"/>
    <property type="project" value="UniProtKB-UniRule"/>
</dbReference>
<comment type="similarity">
    <text evidence="11">Belongs to the IPP isomerase type 2 family.</text>
</comment>
<evidence type="ECO:0000313" key="14">
    <source>
        <dbReference type="Proteomes" id="UP000295517"/>
    </source>
</evidence>
<organism evidence="13 14">
    <name type="scientific">Legionella israelensis</name>
    <dbReference type="NCBI Taxonomy" id="454"/>
    <lineage>
        <taxon>Bacteria</taxon>
        <taxon>Pseudomonadati</taxon>
        <taxon>Pseudomonadota</taxon>
        <taxon>Gammaproteobacteria</taxon>
        <taxon>Legionellales</taxon>
        <taxon>Legionellaceae</taxon>
        <taxon>Legionella</taxon>
    </lineage>
</organism>
<gene>
    <name evidence="11" type="primary">fni</name>
    <name evidence="13" type="ORF">E3983_03935</name>
</gene>
<dbReference type="HAMAP" id="MF_00354">
    <property type="entry name" value="Idi_2"/>
    <property type="match status" value="1"/>
</dbReference>
<feature type="binding site" evidence="11">
    <location>
        <begin position="275"/>
        <end position="277"/>
    </location>
    <ligand>
        <name>FMN</name>
        <dbReference type="ChEBI" id="CHEBI:58210"/>
    </ligand>
</feature>
<dbReference type="Proteomes" id="UP000295517">
    <property type="component" value="Chromosome"/>
</dbReference>
<keyword evidence="5 11" id="KW-0479">Metal-binding</keyword>
<dbReference type="RefSeq" id="WP_135059950.1">
    <property type="nucleotide sequence ID" value="NZ_CP038254.1"/>
</dbReference>
<dbReference type="GO" id="GO:0070402">
    <property type="term" value="F:NADPH binding"/>
    <property type="evidence" value="ECO:0007669"/>
    <property type="project" value="UniProtKB-UniRule"/>
</dbReference>
<name>A0AAX1EFD5_9GAMM</name>
<comment type="cofactor">
    <cofactor evidence="11">
        <name>NADPH</name>
        <dbReference type="ChEBI" id="CHEBI:57783"/>
    </cofactor>
</comment>
<dbReference type="GO" id="GO:0016491">
    <property type="term" value="F:oxidoreductase activity"/>
    <property type="evidence" value="ECO:0007669"/>
    <property type="project" value="InterPro"/>
</dbReference>
<keyword evidence="7 11" id="KW-0521">NADP</keyword>
<comment type="cofactor">
    <cofactor evidence="1 11">
        <name>FMN</name>
        <dbReference type="ChEBI" id="CHEBI:58210"/>
    </cofactor>
</comment>
<proteinExistence type="inferred from homology"/>
<sequence>MQKNYHQFEQRKQDHITLALMQANQSSEFNFLDQVSLQHEALPDLNFDDIDISTKRFGQVVLTPFLVSSMTAGHQHAVNINRNLINACAQSGWVMGVGSQRREITDKQAVSEWMNLRLDYPDVCLFSNLGIAQLITTPLADIHRLTDALHAQGLIIHCNALQECIQPEGTPQFRGSWKALEQLVSKLHLPVIIKETGCGFSQKTLQRLNDIGVSAVDISGLGGTHWGRIEGHRAGEDDKRRKAAISFANWGIDTVSSVIYASEITPTFEIWGSGGVRNGLDAAKLIGLGASTIGFAKPMLEAALKSSEDVIKLMTSIEYELKVAMFCTGSLTLNHLKEKVCL</sequence>
<dbReference type="CDD" id="cd02811">
    <property type="entry name" value="IDI-2_FMN"/>
    <property type="match status" value="1"/>
</dbReference>
<dbReference type="Pfam" id="PF01070">
    <property type="entry name" value="FMN_dh"/>
    <property type="match status" value="1"/>
</dbReference>
<reference evidence="13 14" key="1">
    <citation type="submission" date="2019-03" db="EMBL/GenBank/DDBJ databases">
        <title>Diverse conjugative elements silence natural transformation in Legionella species.</title>
        <authorList>
            <person name="Durieux I."/>
            <person name="Ginevra C."/>
            <person name="Attaiech L."/>
            <person name="Picq K."/>
            <person name="Juan P.A."/>
            <person name="Jarraud S."/>
            <person name="Charpentier X."/>
        </authorList>
    </citation>
    <scope>NUCLEOTIDE SEQUENCE [LARGE SCALE GENOMIC DNA]</scope>
    <source>
        <strain evidence="13 14">HL-0427-4011</strain>
    </source>
</reference>
<evidence type="ECO:0000256" key="6">
    <source>
        <dbReference type="ARBA" id="ARBA00022842"/>
    </source>
</evidence>
<dbReference type="SUPFAM" id="SSF51395">
    <property type="entry name" value="FMN-linked oxidoreductases"/>
    <property type="match status" value="1"/>
</dbReference>
<keyword evidence="4 11" id="KW-0288">FMN</keyword>
<dbReference type="EMBL" id="CP038254">
    <property type="protein sequence ID" value="QBR83577.1"/>
    <property type="molecule type" value="Genomic_DNA"/>
</dbReference>
<comment type="catalytic activity">
    <reaction evidence="11">
        <text>isopentenyl diphosphate = dimethylallyl diphosphate</text>
        <dbReference type="Rhea" id="RHEA:23284"/>
        <dbReference type="ChEBI" id="CHEBI:57623"/>
        <dbReference type="ChEBI" id="CHEBI:128769"/>
        <dbReference type="EC" id="5.3.3.2"/>
    </reaction>
</comment>
<evidence type="ECO:0000256" key="11">
    <source>
        <dbReference type="HAMAP-Rule" id="MF_00354"/>
    </source>
</evidence>
<evidence type="ECO:0000313" key="13">
    <source>
        <dbReference type="EMBL" id="QBR83577.1"/>
    </source>
</evidence>
<keyword evidence="8 11" id="KW-0414">Isoprene biosynthesis</keyword>
<dbReference type="EC" id="5.3.3.2" evidence="11"/>
<evidence type="ECO:0000256" key="10">
    <source>
        <dbReference type="ARBA" id="ARBA00025810"/>
    </source>
</evidence>
<dbReference type="PANTHER" id="PTHR43665">
    <property type="entry name" value="ISOPENTENYL-DIPHOSPHATE DELTA-ISOMERASE"/>
    <property type="match status" value="1"/>
</dbReference>
<feature type="binding site" evidence="11">
    <location>
        <begin position="296"/>
        <end position="297"/>
    </location>
    <ligand>
        <name>FMN</name>
        <dbReference type="ChEBI" id="CHEBI:58210"/>
    </ligand>
</feature>
<keyword evidence="9 11" id="KW-0413">Isomerase</keyword>
<feature type="binding site" evidence="11">
    <location>
        <position position="219"/>
    </location>
    <ligand>
        <name>FMN</name>
        <dbReference type="ChEBI" id="CHEBI:58210"/>
    </ligand>
</feature>